<feature type="compositionally biased region" description="Polar residues" evidence="1">
    <location>
        <begin position="953"/>
        <end position="962"/>
    </location>
</feature>
<evidence type="ECO:0000256" key="1">
    <source>
        <dbReference type="SAM" id="MobiDB-lite"/>
    </source>
</evidence>
<dbReference type="PANTHER" id="PTHR46007">
    <property type="entry name" value="MEDIATOR OF RNA POLYMERASE II TRANSCRIPTION SUBUNIT 12"/>
    <property type="match status" value="1"/>
</dbReference>
<evidence type="ECO:0000313" key="4">
    <source>
        <dbReference type="Proteomes" id="UP000815325"/>
    </source>
</evidence>
<feature type="compositionally biased region" description="Low complexity" evidence="1">
    <location>
        <begin position="756"/>
        <end position="766"/>
    </location>
</feature>
<feature type="compositionally biased region" description="Low complexity" evidence="1">
    <location>
        <begin position="934"/>
        <end position="952"/>
    </location>
</feature>
<feature type="compositionally biased region" description="Low complexity" evidence="1">
    <location>
        <begin position="235"/>
        <end position="256"/>
    </location>
</feature>
<keyword evidence="4" id="KW-1185">Reference proteome</keyword>
<reference evidence="3" key="1">
    <citation type="submission" date="2017-08" db="EMBL/GenBank/DDBJ databases">
        <authorList>
            <person name="Polle J.E."/>
            <person name="Barry K."/>
            <person name="Cushman J."/>
            <person name="Schmutz J."/>
            <person name="Tran D."/>
            <person name="Hathwaick L.T."/>
            <person name="Yim W.C."/>
            <person name="Jenkins J."/>
            <person name="Mckie-Krisberg Z.M."/>
            <person name="Prochnik S."/>
            <person name="Lindquist E."/>
            <person name="Dockter R.B."/>
            <person name="Adam C."/>
            <person name="Molina H."/>
            <person name="Bunkerborg J."/>
            <person name="Jin E."/>
            <person name="Buchheim M."/>
            <person name="Magnuson J."/>
        </authorList>
    </citation>
    <scope>NUCLEOTIDE SEQUENCE</scope>
    <source>
        <strain evidence="3">CCAP 19/18</strain>
    </source>
</reference>
<feature type="region of interest" description="Disordered" evidence="1">
    <location>
        <begin position="919"/>
        <end position="975"/>
    </location>
</feature>
<protein>
    <submittedName>
        <fullName evidence="3">Uncharacterized protein</fullName>
    </submittedName>
</protein>
<feature type="transmembrane region" description="Helical" evidence="2">
    <location>
        <begin position="159"/>
        <end position="182"/>
    </location>
</feature>
<proteinExistence type="predicted"/>
<keyword evidence="2" id="KW-0472">Membrane</keyword>
<sequence>MGTTVKDATIKYEPASTPRPALPESEAVLPFQQWWPAYGISQLSGAILLCPIGRQYGLAVPLFIEISAFLLIFGTLKKKFILVQRVFWVFAVYQAFAWLHIAYIGKAPRVHCKFDVIINIVNNVPRMLVCDLEPLPLFTAVFVANIAFSYTFYTTILQLSHVVAMVRSLSVHLLCVLGFLMLRTRIVAQYKEYVRLRTAGSGLGQAATATDAPRRALPPAHSSQEPRLGDAGAEGSSSYQGFQQKQQQQEQQQQSGYERGLGAGLCHAAELAQLKIDAETAGNGMHGAGHGQTPCCGALAELARESRAGSAGGREWAPQDTLRAIAQADQKRMMRPYRSRVQRNRVNVTIHGQVSPDSIPEGALDGLLTELNKVSMKNVVTDVAVRAGCIVLSWSMLRPYHRESEAEEQAILAAVSKQIVTVTKGWADRMGLPLMQEDGTPLVTVQVGKDGSCAVEEAVHEPESDSPVCRHRVLPMECTIALHTPALLMPPPPKNAPIHEVQEAQVILQPAVAAAGATQATSSTASRGACDASCVVFEVSVEAPAHWGPVRGWVCPADSPEEDQEDTVCPADSRPEGKHDKCLCLAKGACGQQQPAAQGAEQCSDSCGDDRRLTDGGNSVRKQRVLRMLAYAHGKFLPLTILQQKRRVGAPGVRLVQARLMLPPSILAAPAGLPLTLQLFQQATLLCSRTTLLLPHTMGIQHDELMMTWMAHVARTHDGDQDGAGAEQASACVGGDAQLLRQQQLQGQHDLREQETQQQPSTAQQPIPADLAAFASDLADWMLFTSTHGVEQKKEVHASRCDQEEDDELLASPIGLSVGSPQAAAQACEEEALCLPAQTSVSLPSTSDTIMNGDTLIVPSLSQPPCPLAAYTQPEEEPPAPPADTPPIRLTTELPTCTQSRLTTEVSTLAQSRLAKQMPMCPPLPKHAQPDGPAPADLPSTLSSSSLATFPTQSTSNASELPTQHEQQHQHQQREPEGRLVLMAQMGADMLQHAVMCGMVSTAETLLHGLLSPPFCLPFTALVAGTAMAPPLPFTVSPLQQQQQQQPQQQKQQCSLRLLKNSCSSKGPVASRSIRTYTPTYPPLICPRLSLAPTALQSGSPDMVAALLEWGHSLGGPAFAWCWGKDAPADLASAAELLGVAADDDVESGGGRAAAGAAEVCKHSKEAAEVAVSVLQQAARGTGGDTGEKLGDDAAGPGLLSSTGQRQHRSAHAPAAREKARLVQLLLEDGVEGPRMMYELMKARGLEGARAEVATITATAMGADSAAVRGAAAAAATWTTPNTTASTADNAWKLGNAAAPPPAAPQDMIGPPANTIDDACRPDATADPATAEHISGPPSNGAASSSSGSSSAGSVSPRHASTELAPLLPTKHGNSIPLGAEGDVRGMLQHSSLQSRGLRSWWEAVQCTVLGFSRAPCSVQWGLAYEREFPPWSATFMRTFLPVHLCLVAAGTFVGAVRSIRRGEVVDGMLVGLVPGPFYVPGLLSLNRPNATRMQQMHPRAMVLERCFTTIMYGILYVRAGAAIVPSPLLRTVVVNGVLWGIEWLLFVSIVRCFLQHMDQLRWQPRLQQLQQQQQAQVTKHVEVGKPLAARLLA</sequence>
<feature type="compositionally biased region" description="Basic and acidic residues" evidence="1">
    <location>
        <begin position="966"/>
        <end position="975"/>
    </location>
</feature>
<feature type="region of interest" description="Disordered" evidence="1">
    <location>
        <begin position="1293"/>
        <end position="1360"/>
    </location>
</feature>
<dbReference type="InterPro" id="IPR051647">
    <property type="entry name" value="Mediator_comp_sub12"/>
</dbReference>
<comment type="caution">
    <text evidence="3">The sequence shown here is derived from an EMBL/GenBank/DDBJ whole genome shotgun (WGS) entry which is preliminary data.</text>
</comment>
<feature type="transmembrane region" description="Helical" evidence="2">
    <location>
        <begin position="1537"/>
        <end position="1555"/>
    </location>
</feature>
<evidence type="ECO:0000313" key="3">
    <source>
        <dbReference type="EMBL" id="KAF5828233.1"/>
    </source>
</evidence>
<feature type="region of interest" description="Disordered" evidence="1">
    <location>
        <begin position="205"/>
        <end position="256"/>
    </location>
</feature>
<keyword evidence="2" id="KW-1133">Transmembrane helix</keyword>
<feature type="region of interest" description="Disordered" evidence="1">
    <location>
        <begin position="743"/>
        <end position="766"/>
    </location>
</feature>
<feature type="transmembrane region" description="Helical" evidence="2">
    <location>
        <begin position="86"/>
        <end position="104"/>
    </location>
</feature>
<evidence type="ECO:0000256" key="2">
    <source>
        <dbReference type="SAM" id="Phobius"/>
    </source>
</evidence>
<name>A0ABQ7G0V4_DUNSA</name>
<organism evidence="3 4">
    <name type="scientific">Dunaliella salina</name>
    <name type="common">Green alga</name>
    <name type="synonym">Protococcus salinus</name>
    <dbReference type="NCBI Taxonomy" id="3046"/>
    <lineage>
        <taxon>Eukaryota</taxon>
        <taxon>Viridiplantae</taxon>
        <taxon>Chlorophyta</taxon>
        <taxon>core chlorophytes</taxon>
        <taxon>Chlorophyceae</taxon>
        <taxon>CS clade</taxon>
        <taxon>Chlamydomonadales</taxon>
        <taxon>Dunaliellaceae</taxon>
        <taxon>Dunaliella</taxon>
    </lineage>
</organism>
<dbReference type="EMBL" id="MU070338">
    <property type="protein sequence ID" value="KAF5828233.1"/>
    <property type="molecule type" value="Genomic_DNA"/>
</dbReference>
<feature type="region of interest" description="Disordered" evidence="1">
    <location>
        <begin position="864"/>
        <end position="902"/>
    </location>
</feature>
<accession>A0ABQ7G0V4</accession>
<keyword evidence="2" id="KW-0812">Transmembrane</keyword>
<feature type="transmembrane region" description="Helical" evidence="2">
    <location>
        <begin position="56"/>
        <end position="74"/>
    </location>
</feature>
<feature type="transmembrane region" description="Helical" evidence="2">
    <location>
        <begin position="1507"/>
        <end position="1525"/>
    </location>
</feature>
<dbReference type="Proteomes" id="UP000815325">
    <property type="component" value="Unassembled WGS sequence"/>
</dbReference>
<feature type="compositionally biased region" description="Polar residues" evidence="1">
    <location>
        <begin position="893"/>
        <end position="902"/>
    </location>
</feature>
<feature type="region of interest" description="Disordered" evidence="1">
    <location>
        <begin position="1179"/>
        <end position="1217"/>
    </location>
</feature>
<gene>
    <name evidence="3" type="ORF">DUNSADRAFT_18002</name>
</gene>
<feature type="transmembrane region" description="Helical" evidence="2">
    <location>
        <begin position="1469"/>
        <end position="1486"/>
    </location>
</feature>
<feature type="compositionally biased region" description="Low complexity" evidence="1">
    <location>
        <begin position="1335"/>
        <end position="1359"/>
    </location>
</feature>
<dbReference type="PANTHER" id="PTHR46007:SF12">
    <property type="entry name" value="C2H2-TYPE DOMAIN-CONTAINING PROTEIN-RELATED"/>
    <property type="match status" value="1"/>
</dbReference>
<feature type="transmembrane region" description="Helical" evidence="2">
    <location>
        <begin position="135"/>
        <end position="153"/>
    </location>
</feature>